<evidence type="ECO:0000256" key="2">
    <source>
        <dbReference type="ARBA" id="ARBA00022737"/>
    </source>
</evidence>
<evidence type="ECO:0000313" key="9">
    <source>
        <dbReference type="Proteomes" id="UP001107558"/>
    </source>
</evidence>
<dbReference type="OrthoDB" id="7752219at2759"/>
<dbReference type="SUPFAM" id="SSF57667">
    <property type="entry name" value="beta-beta-alpha zinc fingers"/>
    <property type="match status" value="6"/>
</dbReference>
<gene>
    <name evidence="8" type="ORF">PVAND_015922</name>
</gene>
<accession>A0A9J6BEM9</accession>
<dbReference type="InterPro" id="IPR003656">
    <property type="entry name" value="Znf_BED"/>
</dbReference>
<feature type="domain" description="BED-type" evidence="7">
    <location>
        <begin position="544"/>
        <end position="588"/>
    </location>
</feature>
<organism evidence="8 9">
    <name type="scientific">Polypedilum vanderplanki</name>
    <name type="common">Sleeping chironomid midge</name>
    <dbReference type="NCBI Taxonomy" id="319348"/>
    <lineage>
        <taxon>Eukaryota</taxon>
        <taxon>Metazoa</taxon>
        <taxon>Ecdysozoa</taxon>
        <taxon>Arthropoda</taxon>
        <taxon>Hexapoda</taxon>
        <taxon>Insecta</taxon>
        <taxon>Pterygota</taxon>
        <taxon>Neoptera</taxon>
        <taxon>Endopterygota</taxon>
        <taxon>Diptera</taxon>
        <taxon>Nematocera</taxon>
        <taxon>Chironomoidea</taxon>
        <taxon>Chironomidae</taxon>
        <taxon>Chironominae</taxon>
        <taxon>Polypedilum</taxon>
        <taxon>Polypedilum</taxon>
    </lineage>
</organism>
<dbReference type="GO" id="GO:0003677">
    <property type="term" value="F:DNA binding"/>
    <property type="evidence" value="ECO:0007669"/>
    <property type="project" value="InterPro"/>
</dbReference>
<keyword evidence="2" id="KW-0677">Repeat</keyword>
<proteinExistence type="predicted"/>
<feature type="domain" description="C2H2-type" evidence="6">
    <location>
        <begin position="415"/>
        <end position="442"/>
    </location>
</feature>
<dbReference type="PROSITE" id="PS50808">
    <property type="entry name" value="ZF_BED"/>
    <property type="match status" value="1"/>
</dbReference>
<feature type="domain" description="C2H2-type" evidence="6">
    <location>
        <begin position="534"/>
        <end position="562"/>
    </location>
</feature>
<dbReference type="GO" id="GO:0008270">
    <property type="term" value="F:zinc ion binding"/>
    <property type="evidence" value="ECO:0007669"/>
    <property type="project" value="UniProtKB-KW"/>
</dbReference>
<reference evidence="8" key="1">
    <citation type="submission" date="2021-03" db="EMBL/GenBank/DDBJ databases">
        <title>Chromosome level genome of the anhydrobiotic midge Polypedilum vanderplanki.</title>
        <authorList>
            <person name="Yoshida Y."/>
            <person name="Kikawada T."/>
            <person name="Gusev O."/>
        </authorList>
    </citation>
    <scope>NUCLEOTIDE SEQUENCE</scope>
    <source>
        <strain evidence="8">NIAS01</strain>
        <tissue evidence="8">Whole body or cell culture</tissue>
    </source>
</reference>
<keyword evidence="1" id="KW-0479">Metal-binding</keyword>
<dbReference type="Pfam" id="PF00096">
    <property type="entry name" value="zf-C2H2"/>
    <property type="match status" value="2"/>
</dbReference>
<dbReference type="InterPro" id="IPR013087">
    <property type="entry name" value="Znf_C2H2_type"/>
</dbReference>
<evidence type="ECO:0000256" key="1">
    <source>
        <dbReference type="ARBA" id="ARBA00022723"/>
    </source>
</evidence>
<feature type="domain" description="C2H2-type" evidence="6">
    <location>
        <begin position="331"/>
        <end position="358"/>
    </location>
</feature>
<sequence>MNPLNSKEIKIKLEKDIEAEESLIFSSNIPSNYHFDESNLIKHELPVDCDLINENSTENSEINFENCGENSINNKISENIIKNSLENNSIVNNQNIFCKSYRNAKKSKKLSKDKINLIDRTEKLQSKKRKIEQVENHDIKRIKIEPNHYFEDISAENVKILQNESASSSENYFEITEFMQIEEFKDEEMKIKNFSIKLIDIYKEINHKNLFEEIDLNSIQIIENSSEFSFKNQEFIKENNKPKFKFSNNLYHCMKCPSTFNKKISLDRHQMIHLAPKFTCSICNIKFKKKKSFENHQCNICFECNRQFESRAKLANHIRNIHTDESKLELFSCDICGKYYKYYKSIIRHVLSHRSEADINCNHCEKKLKSEIALQDHVRSCHAEKLTTCKICHKKMKPQCIYQHMKLVHTKIRNFHCNLCEASFKTKEKLARHLQTHDKKFNCEICERKFSSNYELNEHLMRHENPNIFSCKICKKSFSTRTSLNTHSKLHKNLERNLKCEHCDFVTHKIQSLKYHLTTHEKKKEKLKIGKNWLKCEKCDAILKTKASLWGHYKKVHQTERFECDFCGLKIKTKFSMKIHLDKKHKTI</sequence>
<feature type="domain" description="C2H2-type" evidence="6">
    <location>
        <begin position="251"/>
        <end position="278"/>
    </location>
</feature>
<dbReference type="PANTHER" id="PTHR24379">
    <property type="entry name" value="KRAB AND ZINC FINGER DOMAIN-CONTAINING"/>
    <property type="match status" value="1"/>
</dbReference>
<dbReference type="InterPro" id="IPR036236">
    <property type="entry name" value="Znf_C2H2_sf"/>
</dbReference>
<feature type="domain" description="C2H2-type" evidence="6">
    <location>
        <begin position="296"/>
        <end position="327"/>
    </location>
</feature>
<evidence type="ECO:0000256" key="3">
    <source>
        <dbReference type="ARBA" id="ARBA00022771"/>
    </source>
</evidence>
<feature type="domain" description="C2H2-type" evidence="6">
    <location>
        <begin position="469"/>
        <end position="496"/>
    </location>
</feature>
<feature type="domain" description="C2H2-type" evidence="6">
    <location>
        <begin position="441"/>
        <end position="468"/>
    </location>
</feature>
<name>A0A9J6BEM9_POLVA</name>
<dbReference type="AlphaFoldDB" id="A0A9J6BEM9"/>
<dbReference type="EMBL" id="JADBJN010000004">
    <property type="protein sequence ID" value="KAG5667963.1"/>
    <property type="molecule type" value="Genomic_DNA"/>
</dbReference>
<protein>
    <recommendedName>
        <fullName evidence="10">Zinc finger protein</fullName>
    </recommendedName>
</protein>
<dbReference type="SMART" id="SM00355">
    <property type="entry name" value="ZnF_C2H2"/>
    <property type="match status" value="12"/>
</dbReference>
<dbReference type="PANTHER" id="PTHR24379:SF121">
    <property type="entry name" value="C2H2-TYPE DOMAIN-CONTAINING PROTEIN"/>
    <property type="match status" value="1"/>
</dbReference>
<evidence type="ECO:0008006" key="10">
    <source>
        <dbReference type="Google" id="ProtNLM"/>
    </source>
</evidence>
<dbReference type="Gene3D" id="3.30.160.60">
    <property type="entry name" value="Classic Zinc Finger"/>
    <property type="match status" value="6"/>
</dbReference>
<evidence type="ECO:0000259" key="6">
    <source>
        <dbReference type="PROSITE" id="PS50157"/>
    </source>
</evidence>
<keyword evidence="3 5" id="KW-0863">Zinc-finger</keyword>
<evidence type="ECO:0000313" key="8">
    <source>
        <dbReference type="EMBL" id="KAG5667963.1"/>
    </source>
</evidence>
<evidence type="ECO:0000256" key="4">
    <source>
        <dbReference type="ARBA" id="ARBA00022833"/>
    </source>
</evidence>
<keyword evidence="9" id="KW-1185">Reference proteome</keyword>
<evidence type="ECO:0000256" key="5">
    <source>
        <dbReference type="PROSITE-ProRule" id="PRU00042"/>
    </source>
</evidence>
<keyword evidence="4" id="KW-0862">Zinc</keyword>
<dbReference type="Pfam" id="PF12874">
    <property type="entry name" value="zf-met"/>
    <property type="match status" value="2"/>
</dbReference>
<dbReference type="PROSITE" id="PS00028">
    <property type="entry name" value="ZINC_FINGER_C2H2_1"/>
    <property type="match status" value="9"/>
</dbReference>
<comment type="caution">
    <text evidence="8">The sequence shown here is derived from an EMBL/GenBank/DDBJ whole genome shotgun (WGS) entry which is preliminary data.</text>
</comment>
<evidence type="ECO:0000259" key="7">
    <source>
        <dbReference type="PROSITE" id="PS50808"/>
    </source>
</evidence>
<dbReference type="Proteomes" id="UP001107558">
    <property type="component" value="Chromosome 4"/>
</dbReference>
<dbReference type="Pfam" id="PF13912">
    <property type="entry name" value="zf-C2H2_6"/>
    <property type="match status" value="2"/>
</dbReference>
<dbReference type="PROSITE" id="PS50157">
    <property type="entry name" value="ZINC_FINGER_C2H2_2"/>
    <property type="match status" value="7"/>
</dbReference>